<comment type="caution">
    <text evidence="6">The sequence shown here is derived from an EMBL/GenBank/DDBJ whole genome shotgun (WGS) entry which is preliminary data.</text>
</comment>
<reference evidence="6 7" key="1">
    <citation type="submission" date="2019-07" db="EMBL/GenBank/DDBJ databases">
        <title>Genomic Encyclopedia of Type Strains, Phase I: the one thousand microbial genomes (KMG-I) project.</title>
        <authorList>
            <person name="Kyrpides N."/>
        </authorList>
    </citation>
    <scope>NUCLEOTIDE SEQUENCE [LARGE SCALE GENOMIC DNA]</scope>
    <source>
        <strain evidence="6 7">DSM 6562</strain>
    </source>
</reference>
<dbReference type="SUPFAM" id="SSF52172">
    <property type="entry name" value="CheY-like"/>
    <property type="match status" value="1"/>
</dbReference>
<dbReference type="Pfam" id="PF00072">
    <property type="entry name" value="Response_reg"/>
    <property type="match status" value="1"/>
</dbReference>
<organism evidence="6 7">
    <name type="scientific">Desulfallas thermosapovorans DSM 6562</name>
    <dbReference type="NCBI Taxonomy" id="1121431"/>
    <lineage>
        <taxon>Bacteria</taxon>
        <taxon>Bacillati</taxon>
        <taxon>Bacillota</taxon>
        <taxon>Clostridia</taxon>
        <taxon>Eubacteriales</taxon>
        <taxon>Desulfallaceae</taxon>
        <taxon>Desulfallas</taxon>
    </lineage>
</organism>
<evidence type="ECO:0000259" key="5">
    <source>
        <dbReference type="PROSITE" id="PS50110"/>
    </source>
</evidence>
<dbReference type="InterPro" id="IPR001789">
    <property type="entry name" value="Sig_transdc_resp-reg_receiver"/>
</dbReference>
<dbReference type="InterPro" id="IPR050595">
    <property type="entry name" value="Bact_response_regulator"/>
</dbReference>
<dbReference type="CDD" id="cd00156">
    <property type="entry name" value="REC"/>
    <property type="match status" value="1"/>
</dbReference>
<keyword evidence="2 4" id="KW-0597">Phosphoprotein</keyword>
<evidence type="ECO:0000256" key="4">
    <source>
        <dbReference type="PROSITE-ProRule" id="PRU00169"/>
    </source>
</evidence>
<feature type="domain" description="Response regulatory" evidence="5">
    <location>
        <begin position="3"/>
        <end position="117"/>
    </location>
</feature>
<dbReference type="EMBL" id="VNHM01000006">
    <property type="protein sequence ID" value="TYO95932.1"/>
    <property type="molecule type" value="Genomic_DNA"/>
</dbReference>
<evidence type="ECO:0000256" key="2">
    <source>
        <dbReference type="ARBA" id="ARBA00022553"/>
    </source>
</evidence>
<evidence type="ECO:0000256" key="3">
    <source>
        <dbReference type="ARBA" id="ARBA00024867"/>
    </source>
</evidence>
<dbReference type="SMART" id="SM00448">
    <property type="entry name" value="REC"/>
    <property type="match status" value="1"/>
</dbReference>
<dbReference type="Proteomes" id="UP000323166">
    <property type="component" value="Unassembled WGS sequence"/>
</dbReference>
<sequence length="135" mass="15053">MKRILIIDDEEGMCWALDKLLTQDGYEVMTTTSGHEGLGIFSSNPVDLVLLDIKMAESNGLEILEQIRKIDSNVPVLIMTGYSSMSIALEAMDRGATGYLTKPLKTTNLRETVRRLLSGESVESDQTIPWNNHHD</sequence>
<evidence type="ECO:0000313" key="6">
    <source>
        <dbReference type="EMBL" id="TYO95932.1"/>
    </source>
</evidence>
<keyword evidence="7" id="KW-1185">Reference proteome</keyword>
<dbReference type="GO" id="GO:0000160">
    <property type="term" value="P:phosphorelay signal transduction system"/>
    <property type="evidence" value="ECO:0007669"/>
    <property type="project" value="InterPro"/>
</dbReference>
<evidence type="ECO:0000256" key="1">
    <source>
        <dbReference type="ARBA" id="ARBA00018672"/>
    </source>
</evidence>
<protein>
    <recommendedName>
        <fullName evidence="1">Stage 0 sporulation protein A homolog</fullName>
    </recommendedName>
</protein>
<dbReference type="Gene3D" id="3.40.50.2300">
    <property type="match status" value="1"/>
</dbReference>
<dbReference type="PANTHER" id="PTHR44591:SF3">
    <property type="entry name" value="RESPONSE REGULATORY DOMAIN-CONTAINING PROTEIN"/>
    <property type="match status" value="1"/>
</dbReference>
<comment type="function">
    <text evidence="3">May play the central regulatory role in sporulation. It may be an element of the effector pathway responsible for the activation of sporulation genes in response to nutritional stress. Spo0A may act in concert with spo0H (a sigma factor) to control the expression of some genes that are critical to the sporulation process.</text>
</comment>
<dbReference type="RefSeq" id="WP_166511350.1">
    <property type="nucleotide sequence ID" value="NZ_VNHM01000006.1"/>
</dbReference>
<gene>
    <name evidence="6" type="ORF">LX24_01322</name>
</gene>
<feature type="modified residue" description="4-aspartylphosphate" evidence="4">
    <location>
        <position position="52"/>
    </location>
</feature>
<evidence type="ECO:0000313" key="7">
    <source>
        <dbReference type="Proteomes" id="UP000323166"/>
    </source>
</evidence>
<dbReference type="InterPro" id="IPR011006">
    <property type="entry name" value="CheY-like_superfamily"/>
</dbReference>
<dbReference type="AlphaFoldDB" id="A0A5S4ZV10"/>
<dbReference type="PANTHER" id="PTHR44591">
    <property type="entry name" value="STRESS RESPONSE REGULATOR PROTEIN 1"/>
    <property type="match status" value="1"/>
</dbReference>
<accession>A0A5S4ZV10</accession>
<dbReference type="PROSITE" id="PS50110">
    <property type="entry name" value="RESPONSE_REGULATORY"/>
    <property type="match status" value="1"/>
</dbReference>
<name>A0A5S4ZV10_9FIRM</name>
<proteinExistence type="predicted"/>